<accession>A0A1U7HEB6</accession>
<dbReference type="OrthoDB" id="417335at2"/>
<sequence>MKIQYYCLAILASIVGGSKAPASNAIDTTKLSGNISLTLEKGLWKPWQEKPTYQNITIDLACDRGQCESEAWAYAPQFNQDVDHQGTVEVTRLDNVWQLKVKLKIQSHPWQKTPFQEADYIIELIPHQGKLIGSYAGKFNNRSLGGKVSGTTAPHWPKPIANFQPVRPQEHPRLVFRSDELPALREKAKTPTGQAILAQLKRTLARQTIYYEGYVPNGGYHAAGYCFLSLLNQDKQAAESAWQIVENSMKTPGKRLFEQGPIVAGVAIAYDLCYNTWSKEHLKKVTRWLAGQSVWLLEGDTPKRGWNSNDWSNWSARARSAGGLAALAILYEPDEFFSRFLDVRRLSKIAERRIARYLTIAVGDRAFGTEGDHYTTEPWVLSLLPYLQAYRNVVGKDLVKGSNAEWFLAQYMMRIVERGNELAVPTYGRSRRYAGESIFALGMGTVPERFLPGVKWMFGRHFGMEGNKTFGISSPCEAAFVLKGYREDISAKNPGEILDRVLADEQKGFYVFRNQWQDSKDFVASIYLKRQPLRGSWSFPDVGSFRIWGLGGRWANPGISDKDGQWTDENVVVMPDTRPWNSAQPTFFLSSDNGSGIVSLRSDDNVLENSNPPVGIGLVRSFAVDYSGSSGAPGLFAVVDKFVGSPEAKEFQNKIWVMHTEGKAKIEDRTFTIEAANGATMKGTFVAPSQVKISYEKTKSGGKILATGGNEFFVVMTVRKGQAPPVKISGEGLDAMVRIGKQTVHFGRDRIFLGVF</sequence>
<dbReference type="Gene3D" id="1.50.10.100">
    <property type="entry name" value="Chondroitin AC/alginate lyase"/>
    <property type="match status" value="1"/>
</dbReference>
<proteinExistence type="predicted"/>
<dbReference type="Gene3D" id="2.70.98.70">
    <property type="match status" value="1"/>
</dbReference>
<protein>
    <recommendedName>
        <fullName evidence="3">Heparinase</fullName>
    </recommendedName>
</protein>
<comment type="caution">
    <text evidence="1">The sequence shown here is derived from an EMBL/GenBank/DDBJ whole genome shotgun (WGS) entry which is preliminary data.</text>
</comment>
<gene>
    <name evidence="1" type="ORF">NIES593_14560</name>
</gene>
<name>A0A1U7HEB6_9CYAN</name>
<dbReference type="InterPro" id="IPR008929">
    <property type="entry name" value="Chondroitin_lyas"/>
</dbReference>
<reference evidence="1 2" key="1">
    <citation type="submission" date="2016-11" db="EMBL/GenBank/DDBJ databases">
        <title>Draft Genome Sequences of Nine Cyanobacterial Strains from Diverse Habitats.</title>
        <authorList>
            <person name="Zhu T."/>
            <person name="Hou S."/>
            <person name="Lu X."/>
            <person name="Hess W.R."/>
        </authorList>
    </citation>
    <scope>NUCLEOTIDE SEQUENCE [LARGE SCALE GENOMIC DNA]</scope>
    <source>
        <strain evidence="1 2">NIES-593</strain>
    </source>
</reference>
<dbReference type="STRING" id="1921803.NIES593_14560"/>
<organism evidence="1 2">
    <name type="scientific">Hydrococcus rivularis NIES-593</name>
    <dbReference type="NCBI Taxonomy" id="1921803"/>
    <lineage>
        <taxon>Bacteria</taxon>
        <taxon>Bacillati</taxon>
        <taxon>Cyanobacteriota</taxon>
        <taxon>Cyanophyceae</taxon>
        <taxon>Pleurocapsales</taxon>
        <taxon>Hydrococcaceae</taxon>
        <taxon>Hydrococcus</taxon>
    </lineage>
</organism>
<evidence type="ECO:0008006" key="3">
    <source>
        <dbReference type="Google" id="ProtNLM"/>
    </source>
</evidence>
<evidence type="ECO:0000313" key="2">
    <source>
        <dbReference type="Proteomes" id="UP000186868"/>
    </source>
</evidence>
<dbReference type="Proteomes" id="UP000186868">
    <property type="component" value="Unassembled WGS sequence"/>
</dbReference>
<keyword evidence="2" id="KW-1185">Reference proteome</keyword>
<dbReference type="AlphaFoldDB" id="A0A1U7HEB6"/>
<evidence type="ECO:0000313" key="1">
    <source>
        <dbReference type="EMBL" id="OKH21885.1"/>
    </source>
</evidence>
<dbReference type="RefSeq" id="WP_073600270.1">
    <property type="nucleotide sequence ID" value="NZ_MRCB01000017.1"/>
</dbReference>
<dbReference type="EMBL" id="MRCB01000017">
    <property type="protein sequence ID" value="OKH21885.1"/>
    <property type="molecule type" value="Genomic_DNA"/>
</dbReference>
<dbReference type="SUPFAM" id="SSF48230">
    <property type="entry name" value="Chondroitin AC/alginate lyase"/>
    <property type="match status" value="1"/>
</dbReference>